<evidence type="ECO:0000313" key="3">
    <source>
        <dbReference type="Proteomes" id="UP001341840"/>
    </source>
</evidence>
<organism evidence="2 3">
    <name type="scientific">Stylosanthes scabra</name>
    <dbReference type="NCBI Taxonomy" id="79078"/>
    <lineage>
        <taxon>Eukaryota</taxon>
        <taxon>Viridiplantae</taxon>
        <taxon>Streptophyta</taxon>
        <taxon>Embryophyta</taxon>
        <taxon>Tracheophyta</taxon>
        <taxon>Spermatophyta</taxon>
        <taxon>Magnoliopsida</taxon>
        <taxon>eudicotyledons</taxon>
        <taxon>Gunneridae</taxon>
        <taxon>Pentapetalae</taxon>
        <taxon>rosids</taxon>
        <taxon>fabids</taxon>
        <taxon>Fabales</taxon>
        <taxon>Fabaceae</taxon>
        <taxon>Papilionoideae</taxon>
        <taxon>50 kb inversion clade</taxon>
        <taxon>dalbergioids sensu lato</taxon>
        <taxon>Dalbergieae</taxon>
        <taxon>Pterocarpus clade</taxon>
        <taxon>Stylosanthes</taxon>
    </lineage>
</organism>
<feature type="region of interest" description="Disordered" evidence="1">
    <location>
        <begin position="27"/>
        <end position="53"/>
    </location>
</feature>
<proteinExistence type="predicted"/>
<gene>
    <name evidence="2" type="ORF">PIB30_067695</name>
</gene>
<dbReference type="Proteomes" id="UP001341840">
    <property type="component" value="Unassembled WGS sequence"/>
</dbReference>
<sequence length="143" mass="16020">MAWLLASIDDSFNARVLYLEFAHENYQEPTSNSTTPQTTATNPPPPPSTHHQPQAYLATSSILVDFSWLPDTSLTKEVLLHGKPRNGVYEFDAVTVLQSDSRLPNTFHVTDCSNNQDFATAPFLYSAQTNSYTLWHHRPGHCA</sequence>
<evidence type="ECO:0000256" key="1">
    <source>
        <dbReference type="SAM" id="MobiDB-lite"/>
    </source>
</evidence>
<dbReference type="EMBL" id="JASCZI010212160">
    <property type="protein sequence ID" value="MED6198576.1"/>
    <property type="molecule type" value="Genomic_DNA"/>
</dbReference>
<keyword evidence="3" id="KW-1185">Reference proteome</keyword>
<feature type="compositionally biased region" description="Low complexity" evidence="1">
    <location>
        <begin position="29"/>
        <end position="41"/>
    </location>
</feature>
<evidence type="ECO:0000313" key="2">
    <source>
        <dbReference type="EMBL" id="MED6198576.1"/>
    </source>
</evidence>
<reference evidence="2 3" key="1">
    <citation type="journal article" date="2023" name="Plants (Basel)">
        <title>Bridging the Gap: Combining Genomics and Transcriptomics Approaches to Understand Stylosanthes scabra, an Orphan Legume from the Brazilian Caatinga.</title>
        <authorList>
            <person name="Ferreira-Neto J.R.C."/>
            <person name="da Silva M.D."/>
            <person name="Binneck E."/>
            <person name="de Melo N.F."/>
            <person name="da Silva R.H."/>
            <person name="de Melo A.L.T.M."/>
            <person name="Pandolfi V."/>
            <person name="Bustamante F.O."/>
            <person name="Brasileiro-Vidal A.C."/>
            <person name="Benko-Iseppon A.M."/>
        </authorList>
    </citation>
    <scope>NUCLEOTIDE SEQUENCE [LARGE SCALE GENOMIC DNA]</scope>
    <source>
        <tissue evidence="2">Leaves</tissue>
    </source>
</reference>
<protein>
    <submittedName>
        <fullName evidence="2">Uncharacterized protein</fullName>
    </submittedName>
</protein>
<name>A0ABU6XL70_9FABA</name>
<comment type="caution">
    <text evidence="2">The sequence shown here is derived from an EMBL/GenBank/DDBJ whole genome shotgun (WGS) entry which is preliminary data.</text>
</comment>
<accession>A0ABU6XL70</accession>